<comment type="caution">
    <text evidence="2">The sequence shown here is derived from an EMBL/GenBank/DDBJ whole genome shotgun (WGS) entry which is preliminary data.</text>
</comment>
<feature type="compositionally biased region" description="Basic and acidic residues" evidence="1">
    <location>
        <begin position="91"/>
        <end position="104"/>
    </location>
</feature>
<accession>A0ABW7TGM1</accession>
<evidence type="ECO:0000313" key="2">
    <source>
        <dbReference type="EMBL" id="MFI0915462.1"/>
    </source>
</evidence>
<evidence type="ECO:0000313" key="3">
    <source>
        <dbReference type="Proteomes" id="UP001611162"/>
    </source>
</evidence>
<dbReference type="EMBL" id="JBIRRB010000024">
    <property type="protein sequence ID" value="MFI0915462.1"/>
    <property type="molecule type" value="Genomic_DNA"/>
</dbReference>
<reference evidence="2 3" key="1">
    <citation type="submission" date="2024-10" db="EMBL/GenBank/DDBJ databases">
        <title>The Natural Products Discovery Center: Release of the First 8490 Sequenced Strains for Exploring Actinobacteria Biosynthetic Diversity.</title>
        <authorList>
            <person name="Kalkreuter E."/>
            <person name="Kautsar S.A."/>
            <person name="Yang D."/>
            <person name="Bader C.D."/>
            <person name="Teijaro C.N."/>
            <person name="Fluegel L."/>
            <person name="Davis C.M."/>
            <person name="Simpson J.R."/>
            <person name="Lauterbach L."/>
            <person name="Steele A.D."/>
            <person name="Gui C."/>
            <person name="Meng S."/>
            <person name="Li G."/>
            <person name="Viehrig K."/>
            <person name="Ye F."/>
            <person name="Su P."/>
            <person name="Kiefer A.F."/>
            <person name="Nichols A."/>
            <person name="Cepeda A.J."/>
            <person name="Yan W."/>
            <person name="Fan B."/>
            <person name="Jiang Y."/>
            <person name="Adhikari A."/>
            <person name="Zheng C.-J."/>
            <person name="Schuster L."/>
            <person name="Cowan T.M."/>
            <person name="Smanski M.J."/>
            <person name="Chevrette M.G."/>
            <person name="De Carvalho L.P.S."/>
            <person name="Shen B."/>
        </authorList>
    </citation>
    <scope>NUCLEOTIDE SEQUENCE [LARGE SCALE GENOMIC DNA]</scope>
    <source>
        <strain evidence="2 3">NPDC020979</strain>
    </source>
</reference>
<dbReference type="Proteomes" id="UP001611162">
    <property type="component" value="Unassembled WGS sequence"/>
</dbReference>
<gene>
    <name evidence="2" type="ORF">ACH4TF_34330</name>
</gene>
<keyword evidence="3" id="KW-1185">Reference proteome</keyword>
<feature type="region of interest" description="Disordered" evidence="1">
    <location>
        <begin position="91"/>
        <end position="111"/>
    </location>
</feature>
<feature type="region of interest" description="Disordered" evidence="1">
    <location>
        <begin position="231"/>
        <end position="254"/>
    </location>
</feature>
<name>A0ABW7TGM1_9ACTN</name>
<feature type="compositionally biased region" description="Pro residues" evidence="1">
    <location>
        <begin position="239"/>
        <end position="248"/>
    </location>
</feature>
<protein>
    <submittedName>
        <fullName evidence="2">Uncharacterized protein</fullName>
    </submittedName>
</protein>
<dbReference type="RefSeq" id="WP_397615029.1">
    <property type="nucleotide sequence ID" value="NZ_JBIRRB010000024.1"/>
</dbReference>
<sequence>MRSDNDGGIPTQHPMVAIYPGVRVPVATVDTHALPGSDVLQVHVTRYPLEPPGVMWQEPETLQLHMMAIVPRPWSEIEPLIPPHWSAEDRRKLSQDRYEQEQRAESASVVVSEAGDSPPLLALDRLRGRYPGARCIGIAADRHTMLVWLTTARAAGQTGYLVTMTAADPQEPGPVSLYASALYGWARWWHGQAAALIGERTVTIAELPPPPLALDVVEAWRPYRVNITGHDRMTFSDAPTPPRPPADPDGPEFR</sequence>
<proteinExistence type="predicted"/>
<evidence type="ECO:0000256" key="1">
    <source>
        <dbReference type="SAM" id="MobiDB-lite"/>
    </source>
</evidence>
<organism evidence="2 3">
    <name type="scientific">Streptomyces abikoensis</name>
    <dbReference type="NCBI Taxonomy" id="97398"/>
    <lineage>
        <taxon>Bacteria</taxon>
        <taxon>Bacillati</taxon>
        <taxon>Actinomycetota</taxon>
        <taxon>Actinomycetes</taxon>
        <taxon>Kitasatosporales</taxon>
        <taxon>Streptomycetaceae</taxon>
        <taxon>Streptomyces</taxon>
    </lineage>
</organism>